<dbReference type="EMBL" id="JANPWE010000009">
    <property type="protein sequence ID" value="MCR6546613.1"/>
    <property type="molecule type" value="Genomic_DNA"/>
</dbReference>
<comment type="caution">
    <text evidence="2">The sequence shown here is derived from an EMBL/GenBank/DDBJ whole genome shotgun (WGS) entry which is preliminary data.</text>
</comment>
<feature type="region of interest" description="Disordered" evidence="1">
    <location>
        <begin position="84"/>
        <end position="110"/>
    </location>
</feature>
<proteinExistence type="predicted"/>
<reference evidence="2 3" key="1">
    <citation type="submission" date="2022-08" db="EMBL/GenBank/DDBJ databases">
        <title>Proteogenomics of the novel Dehalobacterium formicoaceticum strain EZ94 highlights a key role of methyltransferases during anaerobic dichloromethane degradation.</title>
        <authorList>
            <person name="Wasmund K."/>
        </authorList>
    </citation>
    <scope>NUCLEOTIDE SEQUENCE [LARGE SCALE GENOMIC DNA]</scope>
    <source>
        <strain evidence="2 3">EZ94</strain>
    </source>
</reference>
<evidence type="ECO:0000256" key="1">
    <source>
        <dbReference type="SAM" id="MobiDB-lite"/>
    </source>
</evidence>
<keyword evidence="3" id="KW-1185">Reference proteome</keyword>
<sequence length="243" mass="25656">MKKHIIAVFATIACIALCAAVWLRSAEVEELPAEPLINATNAEIEARSEETPHIFISADVPTPVTEVITESNFPETEIIAEKETKEPAPAHTAQQAKPAVSSSEPHNGDVRVVDGEKQIYFLGFGWIKDEGGGSCGTMVGNSGDQLTGHKVGIMGGGTTVDDKGDINKMVGIMGGGNVAKDMYESGVKIGIMGGDDSAPRETTPPPSEQPEPTGDVIYVELQPPVTKDSTPLAYKPNGEPYTP</sequence>
<evidence type="ECO:0000313" key="2">
    <source>
        <dbReference type="EMBL" id="MCR6546613.1"/>
    </source>
</evidence>
<dbReference type="Proteomes" id="UP001524944">
    <property type="component" value="Unassembled WGS sequence"/>
</dbReference>
<protein>
    <submittedName>
        <fullName evidence="2">Uncharacterized protein</fullName>
    </submittedName>
</protein>
<organism evidence="2 3">
    <name type="scientific">Dehalobacterium formicoaceticum</name>
    <dbReference type="NCBI Taxonomy" id="51515"/>
    <lineage>
        <taxon>Bacteria</taxon>
        <taxon>Bacillati</taxon>
        <taxon>Bacillota</taxon>
        <taxon>Clostridia</taxon>
        <taxon>Eubacteriales</taxon>
        <taxon>Peptococcaceae</taxon>
        <taxon>Dehalobacterium</taxon>
    </lineage>
</organism>
<dbReference type="Pfam" id="PF20187">
    <property type="entry name" value="DUF6550"/>
    <property type="match status" value="1"/>
</dbReference>
<evidence type="ECO:0000313" key="3">
    <source>
        <dbReference type="Proteomes" id="UP001524944"/>
    </source>
</evidence>
<gene>
    <name evidence="2" type="ORF">NVS47_14010</name>
</gene>
<dbReference type="RefSeq" id="WP_089610823.1">
    <property type="nucleotide sequence ID" value="NZ_CP022121.1"/>
</dbReference>
<name>A0ABT1Y6U7_9FIRM</name>
<dbReference type="InterPro" id="IPR046680">
    <property type="entry name" value="DUF6550"/>
</dbReference>
<feature type="region of interest" description="Disordered" evidence="1">
    <location>
        <begin position="190"/>
        <end position="243"/>
    </location>
</feature>
<feature type="compositionally biased region" description="Polar residues" evidence="1">
    <location>
        <begin position="92"/>
        <end position="105"/>
    </location>
</feature>
<accession>A0ABT1Y6U7</accession>